<feature type="region of interest" description="Disordered" evidence="1">
    <location>
        <begin position="66"/>
        <end position="104"/>
    </location>
</feature>
<proteinExistence type="predicted"/>
<accession>A0A0E0L4X1</accession>
<dbReference type="Proteomes" id="UP000026962">
    <property type="component" value="Chromosome 5"/>
</dbReference>
<dbReference type="HOGENOM" id="CLU_175835_0_0_1"/>
<evidence type="ECO:0000256" key="1">
    <source>
        <dbReference type="SAM" id="MobiDB-lite"/>
    </source>
</evidence>
<keyword evidence="4" id="KW-1185">Reference proteome</keyword>
<reference evidence="3" key="1">
    <citation type="submission" date="2015-04" db="UniProtKB">
        <authorList>
            <consortium name="EnsemblPlants"/>
        </authorList>
    </citation>
    <scope>IDENTIFICATION</scope>
</reference>
<feature type="chain" id="PRO_5002366244" evidence="2">
    <location>
        <begin position="32"/>
        <end position="104"/>
    </location>
</feature>
<dbReference type="AlphaFoldDB" id="A0A0E0L4X1"/>
<dbReference type="eggNOG" id="ENOG502R65K">
    <property type="taxonomic scope" value="Eukaryota"/>
</dbReference>
<evidence type="ECO:0000313" key="4">
    <source>
        <dbReference type="Proteomes" id="UP000026962"/>
    </source>
</evidence>
<protein>
    <submittedName>
        <fullName evidence="3">Uncharacterized protein</fullName>
    </submittedName>
</protein>
<organism evidence="3">
    <name type="scientific">Oryza punctata</name>
    <name type="common">Red rice</name>
    <dbReference type="NCBI Taxonomy" id="4537"/>
    <lineage>
        <taxon>Eukaryota</taxon>
        <taxon>Viridiplantae</taxon>
        <taxon>Streptophyta</taxon>
        <taxon>Embryophyta</taxon>
        <taxon>Tracheophyta</taxon>
        <taxon>Spermatophyta</taxon>
        <taxon>Magnoliopsida</taxon>
        <taxon>Liliopsida</taxon>
        <taxon>Poales</taxon>
        <taxon>Poaceae</taxon>
        <taxon>BOP clade</taxon>
        <taxon>Oryzoideae</taxon>
        <taxon>Oryzeae</taxon>
        <taxon>Oryzinae</taxon>
        <taxon>Oryza</taxon>
    </lineage>
</organism>
<feature type="signal peptide" evidence="2">
    <location>
        <begin position="1"/>
        <end position="31"/>
    </location>
</feature>
<dbReference type="EnsemblPlants" id="OPUNC05G21030.1">
    <property type="protein sequence ID" value="OPUNC05G21030.1"/>
    <property type="gene ID" value="OPUNC05G21030"/>
</dbReference>
<name>A0A0E0L4X1_ORYPU</name>
<evidence type="ECO:0000256" key="2">
    <source>
        <dbReference type="SAM" id="SignalP"/>
    </source>
</evidence>
<dbReference type="OMA" id="RCSPCQG"/>
<keyword evidence="2" id="KW-0732">Signal</keyword>
<reference evidence="3" key="2">
    <citation type="submission" date="2018-05" db="EMBL/GenBank/DDBJ databases">
        <title>OpunRS2 (Oryza punctata Reference Sequence Version 2).</title>
        <authorList>
            <person name="Zhang J."/>
            <person name="Kudrna D."/>
            <person name="Lee S."/>
            <person name="Talag J."/>
            <person name="Welchert J."/>
            <person name="Wing R.A."/>
        </authorList>
    </citation>
    <scope>NUCLEOTIDE SEQUENCE [LARGE SCALE GENOMIC DNA]</scope>
</reference>
<dbReference type="Gramene" id="OPUNC05G21030.1">
    <property type="protein sequence ID" value="OPUNC05G21030.1"/>
    <property type="gene ID" value="OPUNC05G21030"/>
</dbReference>
<sequence length="104" mass="10768">MGGYSVTRLATACLAVMCLLLLLHRCSPCEARKLLLAAEERGGDEVMHFEGGLVLRVVGRGGGSGRGVGVIESPPAPARPRGFSASGSRAERLMRSVPSPGVGH</sequence>
<evidence type="ECO:0000313" key="3">
    <source>
        <dbReference type="EnsemblPlants" id="OPUNC05G21030.1"/>
    </source>
</evidence>